<dbReference type="Proteomes" id="UP000005631">
    <property type="component" value="Chromosome"/>
</dbReference>
<gene>
    <name evidence="2" type="ordered locus">Oweho_1727</name>
</gene>
<name>G8R0L0_OWEHD</name>
<evidence type="ECO:0000313" key="2">
    <source>
        <dbReference type="EMBL" id="AEV32714.1"/>
    </source>
</evidence>
<dbReference type="STRING" id="926562.Oweho_1727"/>
<dbReference type="EMBL" id="CP003156">
    <property type="protein sequence ID" value="AEV32714.1"/>
    <property type="molecule type" value="Genomic_DNA"/>
</dbReference>
<accession>G8R0L0</accession>
<protein>
    <recommendedName>
        <fullName evidence="4">DUF1574 domain-containing protein</fullName>
    </recommendedName>
</protein>
<keyword evidence="1" id="KW-0472">Membrane</keyword>
<evidence type="ECO:0000256" key="1">
    <source>
        <dbReference type="SAM" id="Phobius"/>
    </source>
</evidence>
<dbReference type="KEGG" id="oho:Oweho_1727"/>
<dbReference type="HOGENOM" id="CLU_721285_0_0_10"/>
<keyword evidence="1" id="KW-1133">Transmembrane helix</keyword>
<dbReference type="OrthoDB" id="1491688at2"/>
<dbReference type="RefSeq" id="WP_014202070.1">
    <property type="nucleotide sequence ID" value="NC_016599.1"/>
</dbReference>
<organism evidence="2 3">
    <name type="scientific">Owenweeksia hongkongensis (strain DSM 17368 / CIP 108786 / JCM 12287 / NRRL B-23963 / UST20020801)</name>
    <dbReference type="NCBI Taxonomy" id="926562"/>
    <lineage>
        <taxon>Bacteria</taxon>
        <taxon>Pseudomonadati</taxon>
        <taxon>Bacteroidota</taxon>
        <taxon>Flavobacteriia</taxon>
        <taxon>Flavobacteriales</taxon>
        <taxon>Owenweeksiaceae</taxon>
        <taxon>Owenweeksia</taxon>
    </lineage>
</organism>
<evidence type="ECO:0000313" key="3">
    <source>
        <dbReference type="Proteomes" id="UP000005631"/>
    </source>
</evidence>
<proteinExistence type="predicted"/>
<keyword evidence="3" id="KW-1185">Reference proteome</keyword>
<evidence type="ECO:0008006" key="4">
    <source>
        <dbReference type="Google" id="ProtNLM"/>
    </source>
</evidence>
<dbReference type="AlphaFoldDB" id="G8R0L0"/>
<keyword evidence="1" id="KW-0812">Transmembrane</keyword>
<feature type="transmembrane region" description="Helical" evidence="1">
    <location>
        <begin position="9"/>
        <end position="27"/>
    </location>
</feature>
<sequence length="383" mass="44641">MKKFLQKTWVYVIVVLLYVALGEYFLIRIQEVTPIEKVAEIQSTSKRELYYGRQVLGNSLSTYKYAIFERVQPKKVLVLGQSVTLQFRDFLFEPYEDEFYNTGLMARNIGDLNHVADLFESGEIQKPEFIFLGLDLSFVLKHTVLDKTRWIQDMPDDKALRAKSHLQGMQKLMLNARLRAKPEGEIGFGKAGMEGRGYRNDGTYRHKPEIEKYIQDSTYYDGELLQKLKERRLPFVEPFEYDDVKAERVLITLERFKNMGTELLIYVPAYSDFFFNEAIKDSMFAGFWQDFMQFQQVLVDKNYEVIIFTTPSGIGLTDNYMVDAEHPSEVMSAIQLRNYVRDRKESGGLLEQLTFRTVDSLLNNNHTIPISFLKDSISQSLKD</sequence>
<reference evidence="2 3" key="1">
    <citation type="journal article" date="2012" name="Stand. Genomic Sci.">
        <title>Genome sequence of the orange-pigmented seawater bacterium Owenweeksia hongkongensis type strain (UST20020801(T)).</title>
        <authorList>
            <person name="Riedel T."/>
            <person name="Held B."/>
            <person name="Nolan M."/>
            <person name="Lucas S."/>
            <person name="Lapidus A."/>
            <person name="Tice H."/>
            <person name="Del Rio T.G."/>
            <person name="Cheng J.F."/>
            <person name="Han C."/>
            <person name="Tapia R."/>
            <person name="Goodwin L.A."/>
            <person name="Pitluck S."/>
            <person name="Liolios K."/>
            <person name="Mavromatis K."/>
            <person name="Pagani I."/>
            <person name="Ivanova N."/>
            <person name="Mikhailova N."/>
            <person name="Pati A."/>
            <person name="Chen A."/>
            <person name="Palaniappan K."/>
            <person name="Rohde M."/>
            <person name="Tindall B.J."/>
            <person name="Detter J.C."/>
            <person name="Goker M."/>
            <person name="Woyke T."/>
            <person name="Bristow J."/>
            <person name="Eisen J.A."/>
            <person name="Markowitz V."/>
            <person name="Hugenholtz P."/>
            <person name="Klenk H.P."/>
            <person name="Kyrpides N.C."/>
        </authorList>
    </citation>
    <scope>NUCLEOTIDE SEQUENCE</scope>
    <source>
        <strain evidence="3">DSM 17368 / JCM 12287 / NRRL B-23963</strain>
    </source>
</reference>